<sequence>MGAFLRDGIIFSAAILLAFAAINLFLLQSTTDYAAHGFPFPYYEGWGPCPSHEPGACTRSAPQNIALDAGLGIAIGFGIAFTNRKIAANKNKELK</sequence>
<accession>A0A7J4IUU1</accession>
<keyword evidence="1" id="KW-0472">Membrane</keyword>
<keyword evidence="1" id="KW-0812">Transmembrane</keyword>
<name>A0A7J4IUU1_9ARCH</name>
<protein>
    <submittedName>
        <fullName evidence="2">Uncharacterized protein</fullName>
    </submittedName>
</protein>
<dbReference type="EMBL" id="DUGC01000030">
    <property type="protein sequence ID" value="HIH09308.1"/>
    <property type="molecule type" value="Genomic_DNA"/>
</dbReference>
<dbReference type="Proteomes" id="UP000565078">
    <property type="component" value="Unassembled WGS sequence"/>
</dbReference>
<dbReference type="AlphaFoldDB" id="A0A7J4IUU1"/>
<feature type="transmembrane region" description="Helical" evidence="1">
    <location>
        <begin position="61"/>
        <end position="82"/>
    </location>
</feature>
<proteinExistence type="predicted"/>
<organism evidence="2 3">
    <name type="scientific">Candidatus Iainarchaeum sp</name>
    <dbReference type="NCBI Taxonomy" id="3101447"/>
    <lineage>
        <taxon>Archaea</taxon>
        <taxon>Candidatus Iainarchaeota</taxon>
        <taxon>Candidatus Iainarchaeia</taxon>
        <taxon>Candidatus Iainarchaeales</taxon>
        <taxon>Candidatus Iainarchaeaceae</taxon>
        <taxon>Candidatus Iainarchaeum</taxon>
    </lineage>
</organism>
<evidence type="ECO:0000313" key="3">
    <source>
        <dbReference type="Proteomes" id="UP000565078"/>
    </source>
</evidence>
<comment type="caution">
    <text evidence="2">The sequence shown here is derived from an EMBL/GenBank/DDBJ whole genome shotgun (WGS) entry which is preliminary data.</text>
</comment>
<evidence type="ECO:0000256" key="1">
    <source>
        <dbReference type="SAM" id="Phobius"/>
    </source>
</evidence>
<reference evidence="3" key="1">
    <citation type="journal article" date="2020" name="bioRxiv">
        <title>A rank-normalized archaeal taxonomy based on genome phylogeny resolves widespread incomplete and uneven classifications.</title>
        <authorList>
            <person name="Rinke C."/>
            <person name="Chuvochina M."/>
            <person name="Mussig A.J."/>
            <person name="Chaumeil P.-A."/>
            <person name="Waite D.W."/>
            <person name="Whitman W.B."/>
            <person name="Parks D.H."/>
            <person name="Hugenholtz P."/>
        </authorList>
    </citation>
    <scope>NUCLEOTIDE SEQUENCE [LARGE SCALE GENOMIC DNA]</scope>
</reference>
<gene>
    <name evidence="2" type="ORF">HA254_01420</name>
</gene>
<keyword evidence="1" id="KW-1133">Transmembrane helix</keyword>
<evidence type="ECO:0000313" key="2">
    <source>
        <dbReference type="EMBL" id="HIH09308.1"/>
    </source>
</evidence>